<keyword evidence="2" id="KW-1185">Reference proteome</keyword>
<dbReference type="SUPFAM" id="SSF48576">
    <property type="entry name" value="Terpenoid synthases"/>
    <property type="match status" value="1"/>
</dbReference>
<proteinExistence type="predicted"/>
<dbReference type="AlphaFoldDB" id="A0A4Y9ES43"/>
<reference evidence="1 2" key="1">
    <citation type="submission" date="2019-02" db="EMBL/GenBank/DDBJ databases">
        <title>Polymorphobacter sp. isolated from the lake at the Tibet of China.</title>
        <authorList>
            <person name="Li A."/>
        </authorList>
    </citation>
    <scope>NUCLEOTIDE SEQUENCE [LARGE SCALE GENOMIC DNA]</scope>
    <source>
        <strain evidence="1 2">DJ1R-1</strain>
    </source>
</reference>
<sequence length="235" mass="25009">MTASDTGPEDPTGRVQAADRDRYLAVLHAPAAARDGLFALFALDLELAQIVATTSEPLLGEIRLAWWREQLARLDSAPAPAQPTLAALAQHVVPAGVSGAGLEPLEDAHLVLLLDEHFDADKLDRYLANRGGTLFTAAATLLGADVGAAQALGRCWALGEFVRRGERPPFVARALLETVRQNAVVRPVDRALRPLAGLARLALADVDTVLAGRDLGPRGSAGRQLRLLRTMLTGR</sequence>
<evidence type="ECO:0008006" key="3">
    <source>
        <dbReference type="Google" id="ProtNLM"/>
    </source>
</evidence>
<organism evidence="1 2">
    <name type="scientific">Glacieibacterium arshaanense</name>
    <dbReference type="NCBI Taxonomy" id="2511025"/>
    <lineage>
        <taxon>Bacteria</taxon>
        <taxon>Pseudomonadati</taxon>
        <taxon>Pseudomonadota</taxon>
        <taxon>Alphaproteobacteria</taxon>
        <taxon>Sphingomonadales</taxon>
        <taxon>Sphingosinicellaceae</taxon>
        <taxon>Glacieibacterium</taxon>
    </lineage>
</organism>
<name>A0A4Y9ES43_9SPHN</name>
<dbReference type="Gene3D" id="1.10.600.10">
    <property type="entry name" value="Farnesyl Diphosphate Synthase"/>
    <property type="match status" value="1"/>
</dbReference>
<evidence type="ECO:0000313" key="2">
    <source>
        <dbReference type="Proteomes" id="UP000297737"/>
    </source>
</evidence>
<comment type="caution">
    <text evidence="1">The sequence shown here is derived from an EMBL/GenBank/DDBJ whole genome shotgun (WGS) entry which is preliminary data.</text>
</comment>
<dbReference type="InterPro" id="IPR002060">
    <property type="entry name" value="Squ/phyt_synthse"/>
</dbReference>
<protein>
    <recommendedName>
        <fullName evidence="3">Phytoene synthase</fullName>
    </recommendedName>
</protein>
<accession>A0A4Y9ES43</accession>
<dbReference type="OrthoDB" id="9814909at2"/>
<dbReference type="EMBL" id="SIHO01000001">
    <property type="protein sequence ID" value="TFU06471.1"/>
    <property type="molecule type" value="Genomic_DNA"/>
</dbReference>
<evidence type="ECO:0000313" key="1">
    <source>
        <dbReference type="EMBL" id="TFU06471.1"/>
    </source>
</evidence>
<dbReference type="RefSeq" id="WP_135245195.1">
    <property type="nucleotide sequence ID" value="NZ_SIHO01000001.1"/>
</dbReference>
<dbReference type="Pfam" id="PF00494">
    <property type="entry name" value="SQS_PSY"/>
    <property type="match status" value="1"/>
</dbReference>
<dbReference type="InterPro" id="IPR008949">
    <property type="entry name" value="Isoprenoid_synthase_dom_sf"/>
</dbReference>
<gene>
    <name evidence="1" type="ORF">EUV02_05680</name>
</gene>
<dbReference type="Proteomes" id="UP000297737">
    <property type="component" value="Unassembled WGS sequence"/>
</dbReference>